<dbReference type="FunFam" id="3.30.2410.10:FF:000007">
    <property type="entry name" value="Putative E3 ubiquitin-protein ligase HECTD1"/>
    <property type="match status" value="1"/>
</dbReference>
<feature type="region of interest" description="Disordered" evidence="11">
    <location>
        <begin position="809"/>
        <end position="835"/>
    </location>
</feature>
<dbReference type="InterPro" id="IPR002110">
    <property type="entry name" value="Ankyrin_rpt"/>
</dbReference>
<dbReference type="Gene3D" id="1.25.10.10">
    <property type="entry name" value="Leucine-rich Repeat Variant"/>
    <property type="match status" value="1"/>
</dbReference>
<dbReference type="InterPro" id="IPR045322">
    <property type="entry name" value="HECTD1/TRIP12-like"/>
</dbReference>
<feature type="region of interest" description="Disordered" evidence="11">
    <location>
        <begin position="1950"/>
        <end position="1973"/>
    </location>
</feature>
<accession>A0A1I8N804</accession>
<keyword evidence="5" id="KW-0677">Repeat</keyword>
<name>A0A1I8N804_MUSDO</name>
<feature type="compositionally biased region" description="Low complexity" evidence="11">
    <location>
        <begin position="1843"/>
        <end position="1860"/>
    </location>
</feature>
<dbReference type="SUPFAM" id="SSF48371">
    <property type="entry name" value="ARM repeat"/>
    <property type="match status" value="1"/>
</dbReference>
<dbReference type="PROSITE" id="PS51416">
    <property type="entry name" value="MIB_HERC2"/>
    <property type="match status" value="1"/>
</dbReference>
<evidence type="ECO:0000256" key="11">
    <source>
        <dbReference type="SAM" id="MobiDB-lite"/>
    </source>
</evidence>
<evidence type="ECO:0000256" key="8">
    <source>
        <dbReference type="PROSITE-ProRule" id="PRU00023"/>
    </source>
</evidence>
<dbReference type="EnsemblMetazoa" id="MDOA012521-RE">
    <property type="protein sequence ID" value="MDOA012521-PE"/>
    <property type="gene ID" value="MDOA012521"/>
</dbReference>
<feature type="domain" description="MIB/HERC2" evidence="13">
    <location>
        <begin position="1377"/>
        <end position="1447"/>
    </location>
</feature>
<dbReference type="InterPro" id="IPR035983">
    <property type="entry name" value="Hect_E3_ubiquitin_ligase"/>
</dbReference>
<dbReference type="OrthoDB" id="412600at2759"/>
<evidence type="ECO:0000256" key="1">
    <source>
        <dbReference type="ARBA" id="ARBA00000885"/>
    </source>
</evidence>
<dbReference type="STRING" id="7370.A0A1I8N804"/>
<feature type="repeat" description="ANK" evidence="8">
    <location>
        <begin position="420"/>
        <end position="452"/>
    </location>
</feature>
<feature type="compositionally biased region" description="Low complexity" evidence="11">
    <location>
        <begin position="815"/>
        <end position="831"/>
    </location>
</feature>
<feature type="compositionally biased region" description="Acidic residues" evidence="11">
    <location>
        <begin position="2009"/>
        <end position="2029"/>
    </location>
</feature>
<dbReference type="GO" id="GO:0016607">
    <property type="term" value="C:nuclear speck"/>
    <property type="evidence" value="ECO:0007669"/>
    <property type="project" value="TreeGrafter"/>
</dbReference>
<dbReference type="Pfam" id="PF12796">
    <property type="entry name" value="Ank_2"/>
    <property type="match status" value="1"/>
</dbReference>
<dbReference type="FunFam" id="1.25.10.10:FF:000051">
    <property type="entry name" value="E3 ubiquitin-protein ligase HECTD1 isoform X1"/>
    <property type="match status" value="1"/>
</dbReference>
<reference evidence="16" key="2">
    <citation type="submission" date="2025-04" db="UniProtKB">
        <authorList>
            <consortium name="RefSeq"/>
        </authorList>
    </citation>
    <scope>IDENTIFICATION</scope>
    <source>
        <strain evidence="16">Aabys</strain>
    </source>
</reference>
<evidence type="ECO:0000256" key="9">
    <source>
        <dbReference type="PROSITE-ProRule" id="PRU00104"/>
    </source>
</evidence>
<evidence type="ECO:0000256" key="3">
    <source>
        <dbReference type="ARBA" id="ARBA00006331"/>
    </source>
</evidence>
<keyword evidence="7 8" id="KW-0040">ANK repeat</keyword>
<dbReference type="GO" id="GO:0070534">
    <property type="term" value="P:protein K63-linked ubiquitination"/>
    <property type="evidence" value="ECO:0007669"/>
    <property type="project" value="TreeGrafter"/>
</dbReference>
<dbReference type="GO" id="GO:0043161">
    <property type="term" value="P:proteasome-mediated ubiquitin-dependent protein catabolic process"/>
    <property type="evidence" value="ECO:0007669"/>
    <property type="project" value="TreeGrafter"/>
</dbReference>
<evidence type="ECO:0000313" key="15">
    <source>
        <dbReference type="Proteomes" id="UP001652621"/>
    </source>
</evidence>
<dbReference type="FunFam" id="2.60.120.260:FF:000014">
    <property type="entry name" value="E3 ubiquitin-protein ligase HECTD1 isoform X1"/>
    <property type="match status" value="1"/>
</dbReference>
<reference evidence="14" key="1">
    <citation type="submission" date="2020-05" db="UniProtKB">
        <authorList>
            <consortium name="EnsemblMetazoa"/>
        </authorList>
    </citation>
    <scope>IDENTIFICATION</scope>
    <source>
        <strain evidence="14">Aabys</strain>
    </source>
</reference>
<evidence type="ECO:0000259" key="12">
    <source>
        <dbReference type="PROSITE" id="PS50237"/>
    </source>
</evidence>
<feature type="region of interest" description="Disordered" evidence="11">
    <location>
        <begin position="1876"/>
        <end position="1912"/>
    </location>
</feature>
<dbReference type="InterPro" id="IPR016024">
    <property type="entry name" value="ARM-type_fold"/>
</dbReference>
<feature type="compositionally biased region" description="Low complexity" evidence="11">
    <location>
        <begin position="255"/>
        <end position="266"/>
    </location>
</feature>
<comment type="function">
    <text evidence="10">E3 ubiquitin-protein ligase which accepts ubiquitin from an E2 ubiquitin-conjugating enzyme in the form of a thioester and then directly transfers the ubiquitin to targeted substrates.</text>
</comment>
<dbReference type="VEuPathDB" id="VectorBase:MDOA012521"/>
<dbReference type="InterPro" id="IPR008979">
    <property type="entry name" value="Galactose-bd-like_sf"/>
</dbReference>
<protein>
    <recommendedName>
        <fullName evidence="10">E3 ubiquitin-protein ligase</fullName>
        <ecNumber evidence="10">2.3.2.26</ecNumber>
    </recommendedName>
</protein>
<dbReference type="VEuPathDB" id="VectorBase:MDOMA2_001443"/>
<feature type="region of interest" description="Disordered" evidence="11">
    <location>
        <begin position="1455"/>
        <end position="1503"/>
    </location>
</feature>
<organism evidence="14">
    <name type="scientific">Musca domestica</name>
    <name type="common">House fly</name>
    <dbReference type="NCBI Taxonomy" id="7370"/>
    <lineage>
        <taxon>Eukaryota</taxon>
        <taxon>Metazoa</taxon>
        <taxon>Ecdysozoa</taxon>
        <taxon>Arthropoda</taxon>
        <taxon>Hexapoda</taxon>
        <taxon>Insecta</taxon>
        <taxon>Pterygota</taxon>
        <taxon>Neoptera</taxon>
        <taxon>Endopterygota</taxon>
        <taxon>Diptera</taxon>
        <taxon>Brachycera</taxon>
        <taxon>Muscomorpha</taxon>
        <taxon>Muscoidea</taxon>
        <taxon>Muscidae</taxon>
        <taxon>Musca</taxon>
    </lineage>
</organism>
<dbReference type="PANTHER" id="PTHR45670:SF1">
    <property type="entry name" value="E3 UBIQUITIN-PROTEIN LIGASE HECTD1"/>
    <property type="match status" value="1"/>
</dbReference>
<evidence type="ECO:0000256" key="2">
    <source>
        <dbReference type="ARBA" id="ARBA00004906"/>
    </source>
</evidence>
<dbReference type="InterPro" id="IPR012919">
    <property type="entry name" value="SUN_dom"/>
</dbReference>
<dbReference type="InterPro" id="IPR000569">
    <property type="entry name" value="HECT_dom"/>
</dbReference>
<dbReference type="PANTHER" id="PTHR45670">
    <property type="entry name" value="E3 UBIQUITIN-PROTEIN LIGASE TRIP12"/>
    <property type="match status" value="1"/>
</dbReference>
<dbReference type="SUPFAM" id="SSF49785">
    <property type="entry name" value="Galactose-binding domain-like"/>
    <property type="match status" value="1"/>
</dbReference>
<dbReference type="FunFam" id="1.25.40.20:FF:000372">
    <property type="entry name" value="Putative hect e3 ubiquitin ligase"/>
    <property type="match status" value="1"/>
</dbReference>
<feature type="compositionally biased region" description="Polar residues" evidence="11">
    <location>
        <begin position="1540"/>
        <end position="1550"/>
    </location>
</feature>
<dbReference type="PROSITE" id="PS50088">
    <property type="entry name" value="ANK_REPEAT"/>
    <property type="match status" value="2"/>
</dbReference>
<dbReference type="Pfam" id="PF06701">
    <property type="entry name" value="MIB_HERC2"/>
    <property type="match status" value="1"/>
</dbReference>
<feature type="region of interest" description="Disordered" evidence="11">
    <location>
        <begin position="2439"/>
        <end position="2466"/>
    </location>
</feature>
<keyword evidence="4 10" id="KW-0808">Transferase</keyword>
<dbReference type="EC" id="2.3.2.26" evidence="10"/>
<dbReference type="SMART" id="SM00119">
    <property type="entry name" value="HECTc"/>
    <property type="match status" value="1"/>
</dbReference>
<dbReference type="InterPro" id="IPR010606">
    <property type="entry name" value="Mib_Herc2"/>
</dbReference>
<feature type="region of interest" description="Disordered" evidence="11">
    <location>
        <begin position="248"/>
        <end position="273"/>
    </location>
</feature>
<dbReference type="Pfam" id="PF00632">
    <property type="entry name" value="HECT"/>
    <property type="match status" value="1"/>
</dbReference>
<proteinExistence type="inferred from homology"/>
<feature type="region of interest" description="Disordered" evidence="11">
    <location>
        <begin position="2187"/>
        <end position="2218"/>
    </location>
</feature>
<feature type="compositionally biased region" description="Low complexity" evidence="11">
    <location>
        <begin position="1889"/>
        <end position="1902"/>
    </location>
</feature>
<dbReference type="UniPathway" id="UPA00143"/>
<evidence type="ECO:0000259" key="13">
    <source>
        <dbReference type="PROSITE" id="PS51416"/>
    </source>
</evidence>
<feature type="compositionally biased region" description="Polar residues" evidence="11">
    <location>
        <begin position="1458"/>
        <end position="1469"/>
    </location>
</feature>
<dbReference type="RefSeq" id="XP_011290263.1">
    <property type="nucleotide sequence ID" value="XM_011291961.2"/>
</dbReference>
<feature type="region of interest" description="Disordered" evidence="11">
    <location>
        <begin position="2004"/>
        <end position="2029"/>
    </location>
</feature>
<feature type="active site" description="Glycyl thioester intermediate" evidence="9">
    <location>
        <position position="2817"/>
    </location>
</feature>
<dbReference type="SUPFAM" id="SSF159034">
    <property type="entry name" value="Mib/herc2 domain-like"/>
    <property type="match status" value="1"/>
</dbReference>
<feature type="compositionally biased region" description="Low complexity" evidence="11">
    <location>
        <begin position="1472"/>
        <end position="1485"/>
    </location>
</feature>
<feature type="region of interest" description="Disordered" evidence="11">
    <location>
        <begin position="1843"/>
        <end position="1862"/>
    </location>
</feature>
<dbReference type="PROSITE" id="PS50297">
    <property type="entry name" value="ANK_REP_REGION"/>
    <property type="match status" value="2"/>
</dbReference>
<dbReference type="Gene3D" id="1.25.40.20">
    <property type="entry name" value="Ankyrin repeat-containing domain"/>
    <property type="match status" value="1"/>
</dbReference>
<evidence type="ECO:0000256" key="6">
    <source>
        <dbReference type="ARBA" id="ARBA00022786"/>
    </source>
</evidence>
<dbReference type="Pfam" id="PF07738">
    <property type="entry name" value="Sad1_UNC"/>
    <property type="match status" value="1"/>
</dbReference>
<evidence type="ECO:0000313" key="14">
    <source>
        <dbReference type="EnsemblMetazoa" id="MDOA012521-PE"/>
    </source>
</evidence>
<dbReference type="Gene3D" id="2.30.30.40">
    <property type="entry name" value="SH3 Domains"/>
    <property type="match status" value="1"/>
</dbReference>
<dbReference type="PROSITE" id="PS50237">
    <property type="entry name" value="HECT"/>
    <property type="match status" value="1"/>
</dbReference>
<dbReference type="GO" id="GO:0009966">
    <property type="term" value="P:regulation of signal transduction"/>
    <property type="evidence" value="ECO:0007669"/>
    <property type="project" value="UniProtKB-ARBA"/>
</dbReference>
<feature type="repeat" description="ANK" evidence="8">
    <location>
        <begin position="451"/>
        <end position="483"/>
    </location>
</feature>
<dbReference type="Proteomes" id="UP001652621">
    <property type="component" value="Unplaced"/>
</dbReference>
<dbReference type="Gene3D" id="3.90.1750.10">
    <property type="entry name" value="Hect, E3 ligase catalytic domains"/>
    <property type="match status" value="2"/>
</dbReference>
<evidence type="ECO:0000256" key="10">
    <source>
        <dbReference type="RuleBase" id="RU369009"/>
    </source>
</evidence>
<dbReference type="SUPFAM" id="SSF48403">
    <property type="entry name" value="Ankyrin repeat"/>
    <property type="match status" value="1"/>
</dbReference>
<evidence type="ECO:0000256" key="4">
    <source>
        <dbReference type="ARBA" id="ARBA00022679"/>
    </source>
</evidence>
<comment type="similarity">
    <text evidence="3 10">Belongs to the UPL family. K-HECT subfamily.</text>
</comment>
<comment type="catalytic activity">
    <reaction evidence="1 10">
        <text>S-ubiquitinyl-[E2 ubiquitin-conjugating enzyme]-L-cysteine + [acceptor protein]-L-lysine = [E2 ubiquitin-conjugating enzyme]-L-cysteine + N(6)-ubiquitinyl-[acceptor protein]-L-lysine.</text>
        <dbReference type="EC" id="2.3.2.26"/>
    </reaction>
</comment>
<evidence type="ECO:0000256" key="5">
    <source>
        <dbReference type="ARBA" id="ARBA00022737"/>
    </source>
</evidence>
<sequence length="2848" mass="312146">MGDVDPETLLEWLSMGQGDERDMQLIALEQLCMLLLMSDNVDRCFESCPPRTFLPALCKIFLDEMAPENVLEVTARAITYYLDVSAECTRRIVAIDGAIKAICNRLVVADLSSRTSRDLAEQCIKVLELICTREAGAVFDGGGLNCVLSFIRDCGSQVHKDTLHSSMAVVSRLCTKVEPNTPCIQNCVESLSTLLQHEDPMVSDGALKCFASVADRFTRKWVDPAPLAEYGLVNELLKRLSNAAGPVGNTSLNVPNATTPTAAGPTTSGGHGEAVTVPITASVQKPQSGDTSRSSQSISTTISLLSTLCRGSSSITHDLLRSQLPDAIERALKGDERCVLDCMRLADLLLLLLFEGRQALNRVNAAGGQGGQLASRTRRSDSTVERTHRQLIDCIRSKDTEALQEAIESGGIDVNCMDDVGQTLLNWASAFGTLEMVEYLCEKGADVNKGQRSSSLHYAACFGRPGIAKVLLKYGAYPDLRDEDGKTPLDKARERNDDGHREVAAILQSPGEWMAAGHSLVNKEGSDDNTAIEPRGDPEMAPVYLKLFLPMFCRTFQGTMLSSVRRASLGLIKKMVQYANPQVLKGLCNSQPDTLSADAAIVPISSNCNLGTLLVEVVASVLDNEISYSWPTLWYPSCNGMLRPFRYAAGQASDPRYIITASETKAEYRDDDDGHLVVLTVIEELMNKTQDEFLDHFARLGVFSKVQSLVETENEVDGVKQATINVTTNNSDETTATTGAPGQQAQTEDAMEDAKEILQGKAYHWHEWSICRGRDCLYVWSDSAALELSNGSNGWFRFILDGKLATMYSSGSPENGNDSSGRGRGMDSSNSEENRGEFLEKLLRARSAVRPGTPSQPILPTVSVLRLVVGNWVLQSQKQNQLQIQNTEGHQVTILQDDLPGFIFESNRGTKHTFTAETTLGPDFATGWSTNKKKKIKTKTEIQKTQVKNMARDIYNKYFKAAQAVPRGAVAKLTSIVKRIEVALEEQRIPGQSMWQDKLRDALNELSQLLQEDGVVSAYEMHSSGLVQALVAVLSKNYWDNGLSRSKMNKMQKQRINIFKQCIINCNAKGNSTASILVQKLVAVLESTEKLPVYLYDAPGPGYGLQILTKRLRFRLERAACETTLFDRTGRTLKMEPLATVGQLSKYLLKMVAKQWYDMERSTFLYLKKLREHKQGMVFKHHCDFDEEGLIYYIGSNGKTCEWVNPAQYNLVQVTSSEGKTLPYGKLEDILSRDSISVNCHTKDNKKAWFAIDLGVFIIPNAYTLRHARGYGRSALRNWMLQASKDGVNWTTLVTHADDKSLVEPGSTATWPIVCAPDENQGFRHIRIQQNGRNASGQTHYLSLSGFEIYGRVVSVCDDIGKGSKEVEAKIRRERRQIRAQLKHITTGARVVRGVDWRWDDQDGGCEGTVTGEIHNGWIDVKWDHGVRNSYRMGAEGKYDLKLANSDNVSMFEGGSNIAPNTAGNSSKKGISLTSRKSSSTPSLPEATEINRNSEGPPDQAASADNLAWKQTVEAITEDVFSSVKSQMLAGGTGSAMATDENQSLQNKNVSSSGAAGGATPGTASTLLRERDNITDLSAINNSMQAINANVASDLATITENLALSDNPPGIGLAAITSAPAGFNTSNSSGKNALAAIFGTNFGTASTTAGTSNSSSSTCEANNKMNANNTAGSVGGSISKGLLVNLRSGSSASQRVSQFSTDALEMIDKMRDGVDMLRNNTNNILTSDILSLPGSNLLAAACVNKSSNNKTDNADNMSNISVECPQNTTANVSNSGPDVATTIDKNCSSDSQVESGVYAEQLNADGSHPITVVDVQAPTESGGNNENVVSVSVSNQMSVSVPNLTTTSTSETQSQSETSTHTGLLETFAAMARRRTSQGTNLQNNQIMNTSNSNSNDRNNQNSGGGSNSFFPRGPNSVTSLVKLALSSNFHSGLLSTAQSYPSLSSNNAANTAGSNVSSSTGNSSSGQQGQTSINPALTMSLTSTSSDSEQVSLEDFLESCRAPALLGDMDDDDDMDEDNDDEENEDEYEEVGNTLLQVMVSRNLLTFMDDETLENRLAGVTKRKSWDDEFVLKRQFSALIPAFDPRPGRTNVNQTSELEIPAPGTSTDSMRSHDQEVLQQPVLALSLRGPSIGGIPDVEIELDNNDWTIFRAVQELLQASQMNKTDKFRKAWEPTYTIVYREVQQTQPEDTVDADDGPNTPVVSSKSGASTLSPNSPVRGEFITSENVNCTVEDVLQLLSQLNTLNQGTNEPSNSILAESTHGNVHLPHEIFMSKKITNKLQQQIQDPLVLSSNSLPSWCEDLNQSCPFLFPFETRQLYFNCTAFGASRSIVCLQSQRDATLERQRMPGLSPRRDDQHEFRVGRLKHERVKVPRDENLLEWAMQVMKVHCNRKSVLEVGFTGEEGTGLGPTLEFFALVASELQRSDLCMWLCDDEQPIPDDGESNNDPEENRSSSSASAKDSPKPIGYYVNRRENGLFPAPLPQDSDVCEKACRYFWFLGVFIAKVLQDMRLVDLPLSNSFLQLLCHNKMPSASSNPHVRPSTVTDDVMVSSVMSEDSELADTCSKLLGATYPSESRWYDGILTYENLAEIDPIRYEFIKEIQDLLSRKQAIECDLNISPEQRQLAIADLKLRTRNGTEVKLDDMALTFTYLPSSSVYGYEYVELTPNGADIDVNINNLEEYCDSLINFCLQDGIAKQLDAFHSGFCEVFPLKKLAAFSPAEARMMICGEQHPEWTREDLINYTEPKLGYSKDSPGFLRFVNVLMSMNGPERKAFLQFTTGCSSLPPGGLANLHPRLTVVRKVDAGEGSYPSVNTCVHYLKLPDYQTEEIMKERLLTATREKGFHLN</sequence>
<evidence type="ECO:0000313" key="16">
    <source>
        <dbReference type="RefSeq" id="XP_011290263.1"/>
    </source>
</evidence>
<dbReference type="InterPro" id="IPR011989">
    <property type="entry name" value="ARM-like"/>
</dbReference>
<dbReference type="Gene3D" id="3.30.2160.10">
    <property type="entry name" value="Hect, E3 ligase catalytic domain"/>
    <property type="match status" value="1"/>
</dbReference>
<dbReference type="InterPro" id="IPR037252">
    <property type="entry name" value="Mib_Herc2_sf"/>
</dbReference>
<dbReference type="GO" id="GO:0046872">
    <property type="term" value="F:metal ion binding"/>
    <property type="evidence" value="ECO:0007669"/>
    <property type="project" value="InterPro"/>
</dbReference>
<dbReference type="Gene3D" id="3.30.2410.10">
    <property type="entry name" value="Hect, E3 ligase catalytic domain"/>
    <property type="match status" value="1"/>
</dbReference>
<dbReference type="CDD" id="cd00078">
    <property type="entry name" value="HECTc"/>
    <property type="match status" value="1"/>
</dbReference>
<feature type="compositionally biased region" description="Acidic residues" evidence="11">
    <location>
        <begin position="2439"/>
        <end position="2449"/>
    </location>
</feature>
<keyword evidence="15" id="KW-1185">Reference proteome</keyword>
<feature type="domain" description="HECT" evidence="12">
    <location>
        <begin position="2470"/>
        <end position="2848"/>
    </location>
</feature>
<comment type="pathway">
    <text evidence="2 10">Protein modification; protein ubiquitination.</text>
</comment>
<keyword evidence="6 9" id="KW-0833">Ubl conjugation pathway</keyword>
<dbReference type="GO" id="GO:0061630">
    <property type="term" value="F:ubiquitin protein ligase activity"/>
    <property type="evidence" value="ECO:0007669"/>
    <property type="project" value="UniProtKB-UniRule"/>
</dbReference>
<dbReference type="SMART" id="SM00248">
    <property type="entry name" value="ANK"/>
    <property type="match status" value="3"/>
</dbReference>
<feature type="region of interest" description="Disordered" evidence="11">
    <location>
        <begin position="2087"/>
        <end position="2111"/>
    </location>
</feature>
<dbReference type="InterPro" id="IPR036770">
    <property type="entry name" value="Ankyrin_rpt-contain_sf"/>
</dbReference>
<dbReference type="SUPFAM" id="SSF56204">
    <property type="entry name" value="Hect, E3 ligase catalytic domain"/>
    <property type="match status" value="1"/>
</dbReference>
<gene>
    <name evidence="14" type="primary">101889289</name>
    <name evidence="16" type="synonym">LOC101889289</name>
</gene>
<feature type="compositionally biased region" description="Polar residues" evidence="11">
    <location>
        <begin position="2202"/>
        <end position="2217"/>
    </location>
</feature>
<evidence type="ECO:0000256" key="7">
    <source>
        <dbReference type="ARBA" id="ARBA00023043"/>
    </source>
</evidence>
<feature type="region of interest" description="Disordered" evidence="11">
    <location>
        <begin position="1532"/>
        <end position="1568"/>
    </location>
</feature>
<dbReference type="Gene3D" id="2.60.120.260">
    <property type="entry name" value="Galactose-binding domain-like"/>
    <property type="match status" value="1"/>
</dbReference>
<feature type="compositionally biased region" description="Polar residues" evidence="11">
    <location>
        <begin position="1877"/>
        <end position="1888"/>
    </location>
</feature>